<dbReference type="InterPro" id="IPR020471">
    <property type="entry name" value="AKR"/>
</dbReference>
<reference evidence="2" key="1">
    <citation type="submission" date="2018-05" db="EMBL/GenBank/DDBJ databases">
        <authorList>
            <person name="Lanie J.A."/>
            <person name="Ng W.-L."/>
            <person name="Kazmierczak K.M."/>
            <person name="Andrzejewski T.M."/>
            <person name="Davidsen T.M."/>
            <person name="Wayne K.J."/>
            <person name="Tettelin H."/>
            <person name="Glass J.I."/>
            <person name="Rusch D."/>
            <person name="Podicherti R."/>
            <person name="Tsui H.-C.T."/>
            <person name="Winkler M.E."/>
        </authorList>
    </citation>
    <scope>NUCLEOTIDE SEQUENCE</scope>
</reference>
<proteinExistence type="predicted"/>
<accession>A0A382CG10</accession>
<dbReference type="SUPFAM" id="SSF51430">
    <property type="entry name" value="NAD(P)-linked oxidoreductase"/>
    <property type="match status" value="1"/>
</dbReference>
<evidence type="ECO:0000313" key="2">
    <source>
        <dbReference type="EMBL" id="SVB25138.1"/>
    </source>
</evidence>
<protein>
    <recommendedName>
        <fullName evidence="1">NADP-dependent oxidoreductase domain-containing protein</fullName>
    </recommendedName>
</protein>
<feature type="domain" description="NADP-dependent oxidoreductase" evidence="1">
    <location>
        <begin position="16"/>
        <end position="219"/>
    </location>
</feature>
<dbReference type="AlphaFoldDB" id="A0A382CG10"/>
<dbReference type="InterPro" id="IPR053135">
    <property type="entry name" value="AKR2_Oxidoreductase"/>
</dbReference>
<dbReference type="InterPro" id="IPR023210">
    <property type="entry name" value="NADP_OxRdtase_dom"/>
</dbReference>
<dbReference type="PANTHER" id="PTHR43312">
    <property type="entry name" value="D-THREO-ALDOSE 1-DEHYDROGENASE"/>
    <property type="match status" value="1"/>
</dbReference>
<organism evidence="2">
    <name type="scientific">marine metagenome</name>
    <dbReference type="NCBI Taxonomy" id="408172"/>
    <lineage>
        <taxon>unclassified sequences</taxon>
        <taxon>metagenomes</taxon>
        <taxon>ecological metagenomes</taxon>
    </lineage>
</organism>
<evidence type="ECO:0000259" key="1">
    <source>
        <dbReference type="Pfam" id="PF00248"/>
    </source>
</evidence>
<dbReference type="CDD" id="cd19100">
    <property type="entry name" value="AKR_unchar"/>
    <property type="match status" value="1"/>
</dbReference>
<dbReference type="InterPro" id="IPR036812">
    <property type="entry name" value="NAD(P)_OxRdtase_dom_sf"/>
</dbReference>
<gene>
    <name evidence="2" type="ORF">METZ01_LOCUS177992</name>
</gene>
<dbReference type="EMBL" id="UINC01034382">
    <property type="protein sequence ID" value="SVB25138.1"/>
    <property type="molecule type" value="Genomic_DNA"/>
</dbReference>
<dbReference type="PANTHER" id="PTHR43312:SF1">
    <property type="entry name" value="NADP-DEPENDENT OXIDOREDUCTASE DOMAIN-CONTAINING PROTEIN"/>
    <property type="match status" value="1"/>
</dbReference>
<dbReference type="PRINTS" id="PR00069">
    <property type="entry name" value="ALDKETRDTASE"/>
</dbReference>
<name>A0A382CG10_9ZZZZ</name>
<dbReference type="GO" id="GO:0016491">
    <property type="term" value="F:oxidoreductase activity"/>
    <property type="evidence" value="ECO:0007669"/>
    <property type="project" value="InterPro"/>
</dbReference>
<dbReference type="Gene3D" id="3.20.20.100">
    <property type="entry name" value="NADP-dependent oxidoreductase domain"/>
    <property type="match status" value="1"/>
</dbReference>
<dbReference type="Pfam" id="PF00248">
    <property type="entry name" value="Aldo_ket_red"/>
    <property type="match status" value="1"/>
</dbReference>
<sequence>MQTVDLGKSGVQTSRLAIGTGSNGWNYKSDQTALGLKGLADLFIYAHDCGIRFWDSADQYGSHPHMKEALKSLDRQSVTITSKTTSRTAETVVDDVKRFLKEIGTDYVDIVLLHCLTNRDWVDRYPEAMEALTRCKEKGLIRAHGVSCHDFGAFQTASFCEWVEIVLARINYAGVSMDASPPDVIKVMEHMAHTGKGIYGMKVLGMGKLTREEDGTRQAIEFVMGLDCVHAMTIGMTSRQQVDENLTIMNEYLTT</sequence>